<dbReference type="PANTHER" id="PTHR12045">
    <property type="entry name" value="ALLANTOICASE"/>
    <property type="match status" value="1"/>
</dbReference>
<evidence type="ECO:0000256" key="3">
    <source>
        <dbReference type="HAMAP-Rule" id="MF_00813"/>
    </source>
</evidence>
<proteinExistence type="inferred from homology"/>
<dbReference type="GO" id="GO:0000256">
    <property type="term" value="P:allantoin catabolic process"/>
    <property type="evidence" value="ECO:0007669"/>
    <property type="project" value="UniProtKB-UniRule"/>
</dbReference>
<dbReference type="PANTHER" id="PTHR12045:SF3">
    <property type="entry name" value="INACTIVE ALLANTOICASE-RELATED"/>
    <property type="match status" value="1"/>
</dbReference>
<dbReference type="InterPro" id="IPR015908">
    <property type="entry name" value="Allantoicase_dom"/>
</dbReference>
<evidence type="ECO:0000256" key="2">
    <source>
        <dbReference type="ARBA" id="ARBA00022631"/>
    </source>
</evidence>
<dbReference type="UniPathway" id="UPA00395">
    <property type="reaction ID" value="UER00654"/>
</dbReference>
<keyword evidence="2 3" id="KW-0659">Purine metabolism</keyword>
<feature type="domain" description="Allantoicase" evidence="4">
    <location>
        <begin position="17"/>
        <end position="163"/>
    </location>
</feature>
<keyword evidence="6" id="KW-1185">Reference proteome</keyword>
<dbReference type="PIRSF" id="PIRSF016516">
    <property type="entry name" value="Allantoicase"/>
    <property type="match status" value="1"/>
</dbReference>
<dbReference type="SUPFAM" id="SSF49785">
    <property type="entry name" value="Galactose-binding domain-like"/>
    <property type="match status" value="2"/>
</dbReference>
<sequence length="335" mass="37183">MQNFSEVWPNLASAKAGAEAIFASDDFFADKARMLDDADPVFIDGKYDTNGKWMDGWESRRKRVSGYDYCIVRLAQAGLIHGVNLDTTHFTGNYPPAASLEACYCASGDPDDSAQWQEILSAVNLQGNSHHLHDIQSNQVFTHLRLNIYPDGGIARLRVYGQVHCDWSQRDPLAQYDLLAMENGGRAIAWNDAHFGHPRNLLGQGRGVNMGDGWETRRRREPGNDWCILQLGHAGIIEEITVDTAHFKGNYPDRCSIQAANVIGGTDESLITQSMFWPVLLPEQSLQMDHIHTFAEQIAALGEVTHVRLNIIPDGGVSRLRLMGKLANSAKTVLV</sequence>
<dbReference type="OrthoDB" id="2078334at2"/>
<dbReference type="InterPro" id="IPR005164">
    <property type="entry name" value="Allantoicase"/>
</dbReference>
<dbReference type="FunFam" id="2.60.120.260:FF:000090">
    <property type="entry name" value="Probable allantoicase"/>
    <property type="match status" value="1"/>
</dbReference>
<organism evidence="5 6">
    <name type="scientific">Leucothrix pacifica</name>
    <dbReference type="NCBI Taxonomy" id="1247513"/>
    <lineage>
        <taxon>Bacteria</taxon>
        <taxon>Pseudomonadati</taxon>
        <taxon>Pseudomonadota</taxon>
        <taxon>Gammaproteobacteria</taxon>
        <taxon>Thiotrichales</taxon>
        <taxon>Thiotrichaceae</taxon>
        <taxon>Leucothrix</taxon>
    </lineage>
</organism>
<evidence type="ECO:0000313" key="5">
    <source>
        <dbReference type="EMBL" id="PWQ92508.1"/>
    </source>
</evidence>
<dbReference type="Gene3D" id="2.60.120.260">
    <property type="entry name" value="Galactose-binding domain-like"/>
    <property type="match status" value="2"/>
</dbReference>
<reference evidence="5 6" key="1">
    <citation type="submission" date="2018-05" db="EMBL/GenBank/DDBJ databases">
        <title>Leucothrix arctica sp. nov., isolated from Arctic seawater.</title>
        <authorList>
            <person name="Choi A."/>
            <person name="Baek K."/>
        </authorList>
    </citation>
    <scope>NUCLEOTIDE SEQUENCE [LARGE SCALE GENOMIC DNA]</scope>
    <source>
        <strain evidence="5 6">JCM 18388</strain>
    </source>
</reference>
<gene>
    <name evidence="3 5" type="primary">alc</name>
    <name evidence="5" type="ORF">DKW60_20805</name>
</gene>
<dbReference type="Pfam" id="PF03561">
    <property type="entry name" value="Allantoicase"/>
    <property type="match status" value="2"/>
</dbReference>
<dbReference type="NCBIfam" id="TIGR02961">
    <property type="entry name" value="allantoicase"/>
    <property type="match status" value="1"/>
</dbReference>
<protein>
    <recommendedName>
        <fullName evidence="3">Probable allantoicase</fullName>
        <ecNumber evidence="3">3.5.3.4</ecNumber>
    </recommendedName>
    <alternativeName>
        <fullName evidence="3">Allantoate amidinohydrolase</fullName>
    </alternativeName>
</protein>
<feature type="domain" description="Allantoicase" evidence="4">
    <location>
        <begin position="184"/>
        <end position="326"/>
    </location>
</feature>
<dbReference type="RefSeq" id="WP_109839587.1">
    <property type="nucleotide sequence ID" value="NZ_QGKM01000086.1"/>
</dbReference>
<evidence type="ECO:0000259" key="4">
    <source>
        <dbReference type="Pfam" id="PF03561"/>
    </source>
</evidence>
<evidence type="ECO:0000313" key="6">
    <source>
        <dbReference type="Proteomes" id="UP000245539"/>
    </source>
</evidence>
<comment type="pathway">
    <text evidence="3">Nitrogen metabolism; (S)-allantoin degradation; (S)-ureidoglycolate from allantoate (aminidohydrolase route): step 1/1.</text>
</comment>
<dbReference type="InterPro" id="IPR008979">
    <property type="entry name" value="Galactose-bd-like_sf"/>
</dbReference>
<comment type="similarity">
    <text evidence="1 3">Belongs to the allantoicase family.</text>
</comment>
<dbReference type="GO" id="GO:0004037">
    <property type="term" value="F:allantoicase activity"/>
    <property type="evidence" value="ECO:0007669"/>
    <property type="project" value="UniProtKB-UniRule"/>
</dbReference>
<dbReference type="HAMAP" id="MF_00813">
    <property type="entry name" value="Allantoicase"/>
    <property type="match status" value="1"/>
</dbReference>
<dbReference type="EMBL" id="QGKM01000086">
    <property type="protein sequence ID" value="PWQ92508.1"/>
    <property type="molecule type" value="Genomic_DNA"/>
</dbReference>
<keyword evidence="3" id="KW-0378">Hydrolase</keyword>
<evidence type="ECO:0000256" key="1">
    <source>
        <dbReference type="ARBA" id="ARBA00009242"/>
    </source>
</evidence>
<dbReference type="GO" id="GO:0006144">
    <property type="term" value="P:purine nucleobase metabolic process"/>
    <property type="evidence" value="ECO:0007669"/>
    <property type="project" value="UniProtKB-KW"/>
</dbReference>
<comment type="caution">
    <text evidence="5">The sequence shown here is derived from an EMBL/GenBank/DDBJ whole genome shotgun (WGS) entry which is preliminary data.</text>
</comment>
<accession>A0A317C1T2</accession>
<comment type="catalytic activity">
    <reaction evidence="3">
        <text>allantoate + H2O = (S)-ureidoglycolate + urea</text>
        <dbReference type="Rhea" id="RHEA:11016"/>
        <dbReference type="ChEBI" id="CHEBI:15377"/>
        <dbReference type="ChEBI" id="CHEBI:16199"/>
        <dbReference type="ChEBI" id="CHEBI:17536"/>
        <dbReference type="ChEBI" id="CHEBI:57296"/>
        <dbReference type="EC" id="3.5.3.4"/>
    </reaction>
</comment>
<name>A0A317C1T2_9GAMM</name>
<dbReference type="EC" id="3.5.3.4" evidence="3"/>
<dbReference type="Proteomes" id="UP000245539">
    <property type="component" value="Unassembled WGS sequence"/>
</dbReference>
<dbReference type="AlphaFoldDB" id="A0A317C1T2"/>